<protein>
    <submittedName>
        <fullName evidence="2">Acyl-CoA synthetase</fullName>
    </submittedName>
</protein>
<evidence type="ECO:0000259" key="1">
    <source>
        <dbReference type="Pfam" id="PF00501"/>
    </source>
</evidence>
<dbReference type="Gene3D" id="3.40.50.12780">
    <property type="entry name" value="N-terminal domain of ligase-like"/>
    <property type="match status" value="1"/>
</dbReference>
<dbReference type="InterPro" id="IPR000873">
    <property type="entry name" value="AMP-dep_synth/lig_dom"/>
</dbReference>
<dbReference type="SUPFAM" id="SSF56801">
    <property type="entry name" value="Acetyl-CoA synthetase-like"/>
    <property type="match status" value="1"/>
</dbReference>
<name>A0A0W0XZM5_9GAMM</name>
<comment type="caution">
    <text evidence="2">The sequence shown here is derived from an EMBL/GenBank/DDBJ whole genome shotgun (WGS) entry which is preliminary data.</text>
</comment>
<organism evidence="2 3">
    <name type="scientific">Legionella rubrilucens</name>
    <dbReference type="NCBI Taxonomy" id="458"/>
    <lineage>
        <taxon>Bacteria</taxon>
        <taxon>Pseudomonadati</taxon>
        <taxon>Pseudomonadota</taxon>
        <taxon>Gammaproteobacteria</taxon>
        <taxon>Legionellales</taxon>
        <taxon>Legionellaceae</taxon>
        <taxon>Legionella</taxon>
    </lineage>
</organism>
<dbReference type="AlphaFoldDB" id="A0A0W0XZM5"/>
<accession>A0A0W0XZM5</accession>
<proteinExistence type="predicted"/>
<dbReference type="Pfam" id="PF00501">
    <property type="entry name" value="AMP-binding"/>
    <property type="match status" value="1"/>
</dbReference>
<dbReference type="Proteomes" id="UP000054608">
    <property type="component" value="Unassembled WGS sequence"/>
</dbReference>
<reference evidence="2 3" key="1">
    <citation type="submission" date="2015-11" db="EMBL/GenBank/DDBJ databases">
        <title>Genomic analysis of 38 Legionella species identifies large and diverse effector repertoires.</title>
        <authorList>
            <person name="Burstein D."/>
            <person name="Amaro F."/>
            <person name="Zusman T."/>
            <person name="Lifshitz Z."/>
            <person name="Cohen O."/>
            <person name="Gilbert J.A."/>
            <person name="Pupko T."/>
            <person name="Shuman H.A."/>
            <person name="Segal G."/>
        </authorList>
    </citation>
    <scope>NUCLEOTIDE SEQUENCE [LARGE SCALE GENOMIC DNA]</scope>
    <source>
        <strain evidence="2 3">WA-270A-C2</strain>
    </source>
</reference>
<evidence type="ECO:0000313" key="3">
    <source>
        <dbReference type="Proteomes" id="UP000054608"/>
    </source>
</evidence>
<gene>
    <name evidence="2" type="ORF">Lrub_0362</name>
</gene>
<dbReference type="PATRIC" id="fig|458.5.peg.373"/>
<sequence length="104" mass="11877">MVNQLATLLLDRILRHAQTQPEKIALKFLKEDYKTSQTLTYAQLVDQVVSLTDAILQAQQQRNLPLTQQSILLIFDSSIEYIISFLAVIHSGNIAIKVYPPIRR</sequence>
<dbReference type="EMBL" id="LNYT01000004">
    <property type="protein sequence ID" value="KTD49920.1"/>
    <property type="molecule type" value="Genomic_DNA"/>
</dbReference>
<keyword evidence="3" id="KW-1185">Reference proteome</keyword>
<dbReference type="InterPro" id="IPR042099">
    <property type="entry name" value="ANL_N_sf"/>
</dbReference>
<feature type="domain" description="AMP-dependent synthetase/ligase" evidence="1">
    <location>
        <begin position="15"/>
        <end position="100"/>
    </location>
</feature>
<dbReference type="STRING" id="458.Lrub_0362"/>
<evidence type="ECO:0000313" key="2">
    <source>
        <dbReference type="EMBL" id="KTD49920.1"/>
    </source>
</evidence>